<evidence type="ECO:0000259" key="2">
    <source>
        <dbReference type="PROSITE" id="PS51123"/>
    </source>
</evidence>
<dbReference type="PANTHER" id="PTHR30329">
    <property type="entry name" value="STATOR ELEMENT OF FLAGELLAR MOTOR COMPLEX"/>
    <property type="match status" value="1"/>
</dbReference>
<dbReference type="InterPro" id="IPR036737">
    <property type="entry name" value="OmpA-like_sf"/>
</dbReference>
<dbReference type="OrthoDB" id="9782229at2"/>
<dbReference type="Pfam" id="PF00691">
    <property type="entry name" value="OmpA"/>
    <property type="match status" value="2"/>
</dbReference>
<reference evidence="3 4" key="1">
    <citation type="submission" date="2018-06" db="EMBL/GenBank/DDBJ databases">
        <title>Pedobacter endophyticus sp. nov., an endophytic bacterium isolated from a leaf of Triticum aestivum.</title>
        <authorList>
            <person name="Zhang L."/>
        </authorList>
    </citation>
    <scope>NUCLEOTIDE SEQUENCE [LARGE SCALE GENOMIC DNA]</scope>
    <source>
        <strain evidence="3 4">CM134L-2</strain>
    </source>
</reference>
<keyword evidence="4" id="KW-1185">Reference proteome</keyword>
<feature type="domain" description="OmpA-like" evidence="2">
    <location>
        <begin position="153"/>
        <end position="270"/>
    </location>
</feature>
<dbReference type="GO" id="GO:0016020">
    <property type="term" value="C:membrane"/>
    <property type="evidence" value="ECO:0007669"/>
    <property type="project" value="UniProtKB-UniRule"/>
</dbReference>
<dbReference type="Proteomes" id="UP000284120">
    <property type="component" value="Unassembled WGS sequence"/>
</dbReference>
<accession>A0A443YUK1</accession>
<name>A0A443YUK1_9SPHI</name>
<comment type="caution">
    <text evidence="3">The sequence shown here is derived from an EMBL/GenBank/DDBJ whole genome shotgun (WGS) entry which is preliminary data.</text>
</comment>
<feature type="domain" description="OmpA-like" evidence="2">
    <location>
        <begin position="19"/>
        <end position="137"/>
    </location>
</feature>
<evidence type="ECO:0000313" key="4">
    <source>
        <dbReference type="Proteomes" id="UP000284120"/>
    </source>
</evidence>
<dbReference type="InterPro" id="IPR006665">
    <property type="entry name" value="OmpA-like"/>
</dbReference>
<gene>
    <name evidence="3" type="ORF">DPV69_11185</name>
</gene>
<protein>
    <submittedName>
        <fullName evidence="3">OmpA family protein</fullName>
    </submittedName>
</protein>
<keyword evidence="1" id="KW-0472">Membrane</keyword>
<organism evidence="3 4">
    <name type="scientific">Pedobacter chitinilyticus</name>
    <dbReference type="NCBI Taxonomy" id="2233776"/>
    <lineage>
        <taxon>Bacteria</taxon>
        <taxon>Pseudomonadati</taxon>
        <taxon>Bacteroidota</taxon>
        <taxon>Sphingobacteriia</taxon>
        <taxon>Sphingobacteriales</taxon>
        <taxon>Sphingobacteriaceae</taxon>
        <taxon>Pedobacter</taxon>
    </lineage>
</organism>
<dbReference type="AlphaFoldDB" id="A0A443YUK1"/>
<evidence type="ECO:0000256" key="1">
    <source>
        <dbReference type="PROSITE-ProRule" id="PRU00473"/>
    </source>
</evidence>
<dbReference type="InterPro" id="IPR050330">
    <property type="entry name" value="Bact_OuterMem_StrucFunc"/>
</dbReference>
<dbReference type="RefSeq" id="WP_113647450.1">
    <property type="nucleotide sequence ID" value="NZ_QMHN01000003.1"/>
</dbReference>
<sequence length="274" mass="31263">MQNKGFILILFLLFILTGNAFTQKTKTTSFFFKTDLSVLDDKQAESFSQFISEIDVRDILSIAILGYCDDRGRVGYNDTLSIKRANHLKELLLVKGIATEKIRLLTGHGKVDLSRRSNVLQQRTYNRRVDVVISYAKRNLVVDNSILSDTLKVGDKIVLENILFENSRSVLLEESIPVLEKITKTIKEKPQYSIAILGHICCNPPNRDVKDFETGEYNLSQARAKIIYDYLIYKGVDPKRLAYKGMMANYPLGKGEKYDRRVELQITGINRVSN</sequence>
<dbReference type="PROSITE" id="PS51123">
    <property type="entry name" value="OMPA_2"/>
    <property type="match status" value="2"/>
</dbReference>
<dbReference type="CDD" id="cd07185">
    <property type="entry name" value="OmpA_C-like"/>
    <property type="match status" value="1"/>
</dbReference>
<dbReference type="EMBL" id="SAYW01000003">
    <property type="protein sequence ID" value="RWU07543.1"/>
    <property type="molecule type" value="Genomic_DNA"/>
</dbReference>
<dbReference type="PANTHER" id="PTHR30329:SF21">
    <property type="entry name" value="LIPOPROTEIN YIAD-RELATED"/>
    <property type="match status" value="1"/>
</dbReference>
<dbReference type="Gene3D" id="3.30.1330.60">
    <property type="entry name" value="OmpA-like domain"/>
    <property type="match status" value="2"/>
</dbReference>
<dbReference type="SUPFAM" id="SSF103088">
    <property type="entry name" value="OmpA-like"/>
    <property type="match status" value="2"/>
</dbReference>
<proteinExistence type="predicted"/>
<evidence type="ECO:0000313" key="3">
    <source>
        <dbReference type="EMBL" id="RWU07543.1"/>
    </source>
</evidence>